<dbReference type="InterPro" id="IPR015091">
    <property type="entry name" value="Surfactant_protein_propep"/>
</dbReference>
<evidence type="ECO:0000256" key="1">
    <source>
        <dbReference type="ARBA" id="ARBA00002263"/>
    </source>
</evidence>
<gene>
    <name evidence="14" type="primary">LOC110070743</name>
</gene>
<keyword evidence="13" id="KW-1185">Reference proteome</keyword>
<evidence type="ECO:0000259" key="12">
    <source>
        <dbReference type="PROSITE" id="PS50869"/>
    </source>
</evidence>
<dbReference type="GO" id="GO:0007585">
    <property type="term" value="P:respiratory gaseous exchange by respiratory system"/>
    <property type="evidence" value="ECO:0007669"/>
    <property type="project" value="UniProtKB-KW"/>
</dbReference>
<dbReference type="KEGG" id="pvt:110070743"/>
<keyword evidence="6" id="KW-0564">Palmitate</keyword>
<reference evidence="14" key="1">
    <citation type="submission" date="2025-08" db="UniProtKB">
        <authorList>
            <consortium name="RefSeq"/>
        </authorList>
    </citation>
    <scope>IDENTIFICATION</scope>
</reference>
<keyword evidence="11" id="KW-0812">Transmembrane</keyword>
<dbReference type="SMART" id="SM01039">
    <property type="entry name" value="BRICHOS"/>
    <property type="match status" value="1"/>
</dbReference>
<evidence type="ECO:0000313" key="14">
    <source>
        <dbReference type="RefSeq" id="XP_020634123.2"/>
    </source>
</evidence>
<keyword evidence="5" id="KW-0305">Gaseous exchange</keyword>
<keyword evidence="4" id="KW-0964">Secreted</keyword>
<dbReference type="RefSeq" id="XP_020634123.2">
    <property type="nucleotide sequence ID" value="XM_020778464.2"/>
</dbReference>
<dbReference type="AlphaFoldDB" id="A0A6J0SH06"/>
<dbReference type="InterPro" id="IPR001729">
    <property type="entry name" value="SP-C"/>
</dbReference>
<evidence type="ECO:0000256" key="2">
    <source>
        <dbReference type="ARBA" id="ARBA00004364"/>
    </source>
</evidence>
<feature type="transmembrane region" description="Helical" evidence="11">
    <location>
        <begin position="34"/>
        <end position="56"/>
    </location>
</feature>
<comment type="function">
    <text evidence="1">Pulmonary surfactant associated proteins promote alveolar stability by lowering the surface tension at the air-liquid interface in the peripheral air spaces.</text>
</comment>
<proteinExistence type="predicted"/>
<feature type="domain" description="BRICHOS" evidence="12">
    <location>
        <begin position="97"/>
        <end position="188"/>
    </location>
</feature>
<dbReference type="GeneID" id="110070743"/>
<dbReference type="SMART" id="SM00019">
    <property type="entry name" value="SF_P"/>
    <property type="match status" value="1"/>
</dbReference>
<protein>
    <recommendedName>
        <fullName evidence="9">Surfactant protein C</fullName>
    </recommendedName>
    <alternativeName>
        <fullName evidence="10">Pulmonary surfactant-associated protein C</fullName>
    </alternativeName>
</protein>
<dbReference type="Proteomes" id="UP001652642">
    <property type="component" value="Chromosome 8"/>
</dbReference>
<keyword evidence="11" id="KW-0472">Membrane</keyword>
<dbReference type="OrthoDB" id="9888901at2759"/>
<evidence type="ECO:0000256" key="4">
    <source>
        <dbReference type="ARBA" id="ARBA00022525"/>
    </source>
</evidence>
<evidence type="ECO:0000256" key="11">
    <source>
        <dbReference type="SAM" id="Phobius"/>
    </source>
</evidence>
<dbReference type="InterPro" id="IPR007084">
    <property type="entry name" value="BRICHOS_dom"/>
</dbReference>
<keyword evidence="11" id="KW-1133">Transmembrane helix</keyword>
<dbReference type="Pfam" id="PF08999">
    <property type="entry name" value="SP_C-Propep"/>
    <property type="match status" value="1"/>
</dbReference>
<dbReference type="InParanoid" id="A0A6J0SH06"/>
<evidence type="ECO:0000313" key="13">
    <source>
        <dbReference type="Proteomes" id="UP001652642"/>
    </source>
</evidence>
<keyword evidence="8" id="KW-0449">Lipoprotein</keyword>
<dbReference type="GO" id="GO:0005615">
    <property type="term" value="C:extracellular space"/>
    <property type="evidence" value="ECO:0007669"/>
    <property type="project" value="TreeGrafter"/>
</dbReference>
<organism evidence="13 14">
    <name type="scientific">Pogona vitticeps</name>
    <name type="common">central bearded dragon</name>
    <dbReference type="NCBI Taxonomy" id="103695"/>
    <lineage>
        <taxon>Eukaryota</taxon>
        <taxon>Metazoa</taxon>
        <taxon>Chordata</taxon>
        <taxon>Craniata</taxon>
        <taxon>Vertebrata</taxon>
        <taxon>Euteleostomi</taxon>
        <taxon>Lepidosauria</taxon>
        <taxon>Squamata</taxon>
        <taxon>Bifurcata</taxon>
        <taxon>Unidentata</taxon>
        <taxon>Episquamata</taxon>
        <taxon>Toxicofera</taxon>
        <taxon>Iguania</taxon>
        <taxon>Acrodonta</taxon>
        <taxon>Agamidae</taxon>
        <taxon>Amphibolurinae</taxon>
        <taxon>Pogona</taxon>
    </lineage>
</organism>
<dbReference type="PANTHER" id="PTHR10800:SF6">
    <property type="entry name" value="PULMONARY SURFACTANT-ASSOCIATED PROTEIN C"/>
    <property type="match status" value="1"/>
</dbReference>
<sequence length="215" mass="24027">MHQMESKANCEVNMASKLPAYKFIPTVPKDRKQIIFISVILVLLTIVITGAILIGINTSQEHTEKIIRTLSNGAHGEVVEQTVMVNQQDSVAAFHIQSNKTSATVVYDYYHKLIGFRIHNKRKCSVVSMDLVAVPSLDEVTQKIEHFGQQVPGDDTLSYSFKKGKMADRTTLGTTINILCSDLPVYWAEKSHKEQRKGPLPCLGILIIQICLTLF</sequence>
<evidence type="ECO:0000256" key="10">
    <source>
        <dbReference type="ARBA" id="ARBA00044825"/>
    </source>
</evidence>
<evidence type="ECO:0000256" key="8">
    <source>
        <dbReference type="ARBA" id="ARBA00023288"/>
    </source>
</evidence>
<comment type="subcellular location">
    <subcellularLocation>
        <location evidence="2">Secreted</location>
        <location evidence="2">Extracellular space</location>
        <location evidence="2">Surface film</location>
    </subcellularLocation>
</comment>
<evidence type="ECO:0000256" key="6">
    <source>
        <dbReference type="ARBA" id="ARBA00023139"/>
    </source>
</evidence>
<evidence type="ECO:0000256" key="5">
    <source>
        <dbReference type="ARBA" id="ARBA00022713"/>
    </source>
</evidence>
<evidence type="ECO:0000256" key="9">
    <source>
        <dbReference type="ARBA" id="ARBA00044778"/>
    </source>
</evidence>
<dbReference type="PROSITE" id="PS50869">
    <property type="entry name" value="BRICHOS"/>
    <property type="match status" value="1"/>
</dbReference>
<name>A0A6J0SH06_9SAUR</name>
<keyword evidence="7" id="KW-1015">Disulfide bond</keyword>
<dbReference type="PANTHER" id="PTHR10800">
    <property type="entry name" value="PULMONARY SURFACTANT-ASSOCIATED PROTEIN C"/>
    <property type="match status" value="1"/>
</dbReference>
<accession>A0A6J0SH06</accession>
<dbReference type="Pfam" id="PF04089">
    <property type="entry name" value="BRICHOS"/>
    <property type="match status" value="1"/>
</dbReference>
<dbReference type="Gene3D" id="3.30.390.150">
    <property type="match status" value="1"/>
</dbReference>
<keyword evidence="3" id="KW-0767">Surface film</keyword>
<evidence type="ECO:0000256" key="3">
    <source>
        <dbReference type="ARBA" id="ARBA00022439"/>
    </source>
</evidence>
<evidence type="ECO:0000256" key="7">
    <source>
        <dbReference type="ARBA" id="ARBA00023157"/>
    </source>
</evidence>